<dbReference type="eggNOG" id="COG0226">
    <property type="taxonomic scope" value="Bacteria"/>
</dbReference>
<reference evidence="3" key="1">
    <citation type="submission" date="2012-02" db="EMBL/GenBank/DDBJ databases">
        <title>The complete genome of Solitalea canadensis DSM 3403.</title>
        <authorList>
            <consortium name="US DOE Joint Genome Institute (JGI-PGF)"/>
            <person name="Lucas S."/>
            <person name="Copeland A."/>
            <person name="Lapidus A."/>
            <person name="Glavina del Rio T."/>
            <person name="Dalin E."/>
            <person name="Tice H."/>
            <person name="Bruce D."/>
            <person name="Goodwin L."/>
            <person name="Pitluck S."/>
            <person name="Peters L."/>
            <person name="Ovchinnikova G."/>
            <person name="Lu M."/>
            <person name="Kyrpides N."/>
            <person name="Mavromatis K."/>
            <person name="Ivanova N."/>
            <person name="Brettin T."/>
            <person name="Detter J.C."/>
            <person name="Han C."/>
            <person name="Larimer F."/>
            <person name="Land M."/>
            <person name="Hauser L."/>
            <person name="Markowitz V."/>
            <person name="Cheng J.-F."/>
            <person name="Hugenholtz P."/>
            <person name="Woyke T."/>
            <person name="Wu D."/>
            <person name="Spring S."/>
            <person name="Schroeder M."/>
            <person name="Kopitz M."/>
            <person name="Brambilla E."/>
            <person name="Klenk H.-P."/>
            <person name="Eisen J.A."/>
        </authorList>
    </citation>
    <scope>NUCLEOTIDE SEQUENCE</scope>
    <source>
        <strain evidence="3">DSM 3403</strain>
    </source>
</reference>
<dbReference type="AlphaFoldDB" id="H8KME7"/>
<evidence type="ECO:0000313" key="4">
    <source>
        <dbReference type="Proteomes" id="UP000007590"/>
    </source>
</evidence>
<name>H8KME7_SOLCM</name>
<feature type="domain" description="PBP" evidence="2">
    <location>
        <begin position="53"/>
        <end position="313"/>
    </location>
</feature>
<gene>
    <name evidence="3" type="ordered locus">Solca_3742</name>
</gene>
<protein>
    <submittedName>
        <fullName evidence="3">ABC-type phosphate transport system, periplasmic component</fullName>
    </submittedName>
</protein>
<dbReference type="InterPro" id="IPR050811">
    <property type="entry name" value="Phosphate_ABC_transporter"/>
</dbReference>
<keyword evidence="4" id="KW-1185">Reference proteome</keyword>
<dbReference type="HOGENOM" id="CLU_061152_0_0_10"/>
<dbReference type="PANTHER" id="PTHR30570:SF1">
    <property type="entry name" value="PHOSPHATE-BINDING PROTEIN PSTS"/>
    <property type="match status" value="1"/>
</dbReference>
<dbReference type="SUPFAM" id="SSF53850">
    <property type="entry name" value="Periplasmic binding protein-like II"/>
    <property type="match status" value="1"/>
</dbReference>
<proteinExistence type="predicted"/>
<dbReference type="PANTHER" id="PTHR30570">
    <property type="entry name" value="PERIPLASMIC PHOSPHATE BINDING COMPONENT OF PHOSPHATE ABC TRANSPORTER"/>
    <property type="match status" value="1"/>
</dbReference>
<evidence type="ECO:0000256" key="1">
    <source>
        <dbReference type="ARBA" id="ARBA00022729"/>
    </source>
</evidence>
<sequence length="341" mass="37843">MVRSDVIDLSKRIPNMNSSLLNKKSTGLVFALVAIFTFSCTNSNQKDKQKPLDTTTSGEISISVDETFQPIIEAELDVMHSIYPKAKINAHYKSETDAINDLLKDSARVAVVTRELTDEELKPLKANNIVVRSHKFAIDAVALIVNPANNDSTLSMNDVRDVFNGSAVKWSDLNDKLSKDEISVVFDNPNSSTVRYMKEIAGKDQFSAKNFFAMKTNAEVIDYVSKHKNALGVIGVNWISDADDATVNGFLKKIKVVAVSPDPDQPGFGEYRKPYQAYIAQKFYPLVRRVYVLSRESHMGLGTGFVAFVVSDKGQRIVLKSGLVPVTMPIRLVQLDNSLFQ</sequence>
<dbReference type="InterPro" id="IPR024370">
    <property type="entry name" value="PBP_domain"/>
</dbReference>
<dbReference type="EMBL" id="CP003349">
    <property type="protein sequence ID" value="AFD08742.1"/>
    <property type="molecule type" value="Genomic_DNA"/>
</dbReference>
<dbReference type="Gene3D" id="3.40.190.10">
    <property type="entry name" value="Periplasmic binding protein-like II"/>
    <property type="match status" value="2"/>
</dbReference>
<dbReference type="STRING" id="929556.Solca_3742"/>
<dbReference type="KEGG" id="scn:Solca_3742"/>
<keyword evidence="1" id="KW-0732">Signal</keyword>
<dbReference type="Proteomes" id="UP000007590">
    <property type="component" value="Chromosome"/>
</dbReference>
<accession>H8KME7</accession>
<organism evidence="3 4">
    <name type="scientific">Solitalea canadensis (strain ATCC 29591 / DSM 3403 / JCM 21819 / LMG 8368 / NBRC 15130 / NCIMB 12057 / USAM 9D)</name>
    <name type="common">Flexibacter canadensis</name>
    <dbReference type="NCBI Taxonomy" id="929556"/>
    <lineage>
        <taxon>Bacteria</taxon>
        <taxon>Pseudomonadati</taxon>
        <taxon>Bacteroidota</taxon>
        <taxon>Sphingobacteriia</taxon>
        <taxon>Sphingobacteriales</taxon>
        <taxon>Sphingobacteriaceae</taxon>
        <taxon>Solitalea</taxon>
    </lineage>
</organism>
<evidence type="ECO:0000313" key="3">
    <source>
        <dbReference type="EMBL" id="AFD08742.1"/>
    </source>
</evidence>
<evidence type="ECO:0000259" key="2">
    <source>
        <dbReference type="Pfam" id="PF12849"/>
    </source>
</evidence>
<dbReference type="Pfam" id="PF12849">
    <property type="entry name" value="PBP_like_2"/>
    <property type="match status" value="1"/>
</dbReference>